<proteinExistence type="predicted"/>
<dbReference type="Gene3D" id="3.40.190.10">
    <property type="entry name" value="Periplasmic binding protein-like II"/>
    <property type="match status" value="1"/>
</dbReference>
<evidence type="ECO:0000259" key="1">
    <source>
        <dbReference type="Pfam" id="PF00496"/>
    </source>
</evidence>
<sequence>MITDHPISRRALLTTSGIAASALVVGCSDRREPLPGLDSTKKVLESPILTKKITAGDLPKLADRLPASPMVVQPIKKPGSFGGTLHRAQTEATDSGVIASFASSGLVEWSRDSSKAIPSLAETYQRSDDNTIFTFTLRQGLKWSDGKPFTADDVIFAIKDWLGNATLVPALPVWFADVDQQLPKVSKTDENTVRIEFREPFALFEKYLCHPSINIQIIKPKHYLEKYHPAYTDKAKVTAAAKKAGFDSWDQYFADRDNPWTNPDRPVMGAYQVAKAAGAQSGTASLERNPFYYKTDPDGRQLPYIDKIQVQVLDQAALDLRAANGDLEFQGNFLGYNSTQVYLRNAKAKGFTVQRWQAVGTLLSLCPNLSHNDRVWRSLFMTKDFRLALSHAINRKEINDTLLGGLGIIRQPMSTDGSPYGIAGGGRTAVDYDVEKAGQLLDGIGAKKRGSVRYYRGKPLEFTVIYTDNDQGIARADAFNLVKKDWAAVGVKMNVRPVDDTLYAQLRASNDFDFDGTTMIEDDWDLEPVWYVPTSSGSHSCPGYGLWYATGGKDGVTPPAEIKKLMDTWDELRTAQTDQIRIAAGKKITQQHNDNVYVIGLMKLPFQPVVVSNKIIGVRTDKPQLSFYYGREGITKPEQISLA</sequence>
<dbReference type="GO" id="GO:0015833">
    <property type="term" value="P:peptide transport"/>
    <property type="evidence" value="ECO:0007669"/>
    <property type="project" value="TreeGrafter"/>
</dbReference>
<gene>
    <name evidence="2" type="ORF">SAMN04489812_5553</name>
</gene>
<dbReference type="PANTHER" id="PTHR30290">
    <property type="entry name" value="PERIPLASMIC BINDING COMPONENT OF ABC TRANSPORTER"/>
    <property type="match status" value="1"/>
</dbReference>
<dbReference type="InterPro" id="IPR039424">
    <property type="entry name" value="SBP_5"/>
</dbReference>
<name>A0A1H1ZYV7_9ACTN</name>
<dbReference type="OrthoDB" id="3720945at2"/>
<dbReference type="Proteomes" id="UP000199103">
    <property type="component" value="Chromosome I"/>
</dbReference>
<dbReference type="AlphaFoldDB" id="A0A1H1ZYV7"/>
<dbReference type="SUPFAM" id="SSF53850">
    <property type="entry name" value="Periplasmic binding protein-like II"/>
    <property type="match status" value="1"/>
</dbReference>
<dbReference type="InterPro" id="IPR000914">
    <property type="entry name" value="SBP_5_dom"/>
</dbReference>
<dbReference type="STRING" id="630515.SAMN04489812_5553"/>
<keyword evidence="3" id="KW-1185">Reference proteome</keyword>
<reference evidence="2 3" key="1">
    <citation type="submission" date="2016-10" db="EMBL/GenBank/DDBJ databases">
        <authorList>
            <person name="de Groot N.N."/>
        </authorList>
    </citation>
    <scope>NUCLEOTIDE SEQUENCE [LARGE SCALE GENOMIC DNA]</scope>
    <source>
        <strain evidence="2 3">DSM 21800</strain>
    </source>
</reference>
<dbReference type="GO" id="GO:1904680">
    <property type="term" value="F:peptide transmembrane transporter activity"/>
    <property type="evidence" value="ECO:0007669"/>
    <property type="project" value="TreeGrafter"/>
</dbReference>
<accession>A0A1H1ZYV7</accession>
<dbReference type="RefSeq" id="WP_091529802.1">
    <property type="nucleotide sequence ID" value="NZ_LT629772.1"/>
</dbReference>
<protein>
    <submittedName>
        <fullName evidence="2">Peptide/nickel transport system substrate-binding protein</fullName>
    </submittedName>
</protein>
<evidence type="ECO:0000313" key="3">
    <source>
        <dbReference type="Proteomes" id="UP000199103"/>
    </source>
</evidence>
<feature type="domain" description="Solute-binding protein family 5" evidence="1">
    <location>
        <begin position="116"/>
        <end position="532"/>
    </location>
</feature>
<evidence type="ECO:0000313" key="2">
    <source>
        <dbReference type="EMBL" id="SDT38894.1"/>
    </source>
</evidence>
<organism evidence="2 3">
    <name type="scientific">Microlunatus soli</name>
    <dbReference type="NCBI Taxonomy" id="630515"/>
    <lineage>
        <taxon>Bacteria</taxon>
        <taxon>Bacillati</taxon>
        <taxon>Actinomycetota</taxon>
        <taxon>Actinomycetes</taxon>
        <taxon>Propionibacteriales</taxon>
        <taxon>Propionibacteriaceae</taxon>
        <taxon>Microlunatus</taxon>
    </lineage>
</organism>
<dbReference type="PANTHER" id="PTHR30290:SF62">
    <property type="entry name" value="OLIGOPEPTIDE ABC TRANSPORTER, PERIPLASMIC OLIGOPEPTIDE-BINDING PROTEIN"/>
    <property type="match status" value="1"/>
</dbReference>
<dbReference type="EMBL" id="LT629772">
    <property type="protein sequence ID" value="SDT38894.1"/>
    <property type="molecule type" value="Genomic_DNA"/>
</dbReference>
<dbReference type="Pfam" id="PF00496">
    <property type="entry name" value="SBP_bac_5"/>
    <property type="match status" value="1"/>
</dbReference>
<dbReference type="CDD" id="cd08500">
    <property type="entry name" value="PBP2_NikA_DppA_OppA_like_4"/>
    <property type="match status" value="1"/>
</dbReference>
<dbReference type="Gene3D" id="3.10.105.10">
    <property type="entry name" value="Dipeptide-binding Protein, Domain 3"/>
    <property type="match status" value="1"/>
</dbReference>